<dbReference type="GO" id="GO:0005737">
    <property type="term" value="C:cytoplasm"/>
    <property type="evidence" value="ECO:0007669"/>
    <property type="project" value="UniProtKB-SubCell"/>
</dbReference>
<proteinExistence type="inferred from homology"/>
<name>A0A0J9XB64_GEOCN</name>
<protein>
    <submittedName>
        <fullName evidence="13">Similar to Saccharomyces cerevisiae YDR049W VMS1 Component of a Cdc48p-complex involved in protein quality control</fullName>
    </submittedName>
</protein>
<evidence type="ECO:0000256" key="6">
    <source>
        <dbReference type="ARBA" id="ARBA00022759"/>
    </source>
</evidence>
<evidence type="ECO:0000256" key="1">
    <source>
        <dbReference type="ARBA" id="ARBA00004496"/>
    </source>
</evidence>
<evidence type="ECO:0000256" key="10">
    <source>
        <dbReference type="PROSITE-ProRule" id="PRU01389"/>
    </source>
</evidence>
<feature type="region of interest" description="Disordered" evidence="11">
    <location>
        <begin position="112"/>
        <end position="140"/>
    </location>
</feature>
<dbReference type="OrthoDB" id="429841at2759"/>
<feature type="compositionally biased region" description="Polar residues" evidence="11">
    <location>
        <begin position="590"/>
        <end position="601"/>
    </location>
</feature>
<evidence type="ECO:0000256" key="8">
    <source>
        <dbReference type="ARBA" id="ARBA00023043"/>
    </source>
</evidence>
<dbReference type="GO" id="GO:0016787">
    <property type="term" value="F:hydrolase activity"/>
    <property type="evidence" value="ECO:0007669"/>
    <property type="project" value="UniProtKB-KW"/>
</dbReference>
<evidence type="ECO:0000256" key="2">
    <source>
        <dbReference type="ARBA" id="ARBA00009262"/>
    </source>
</evidence>
<feature type="compositionally biased region" description="Acidic residues" evidence="11">
    <location>
        <begin position="112"/>
        <end position="138"/>
    </location>
</feature>
<comment type="similarity">
    <text evidence="2 10">Belongs to the ANKZF1/VMS1 family.</text>
</comment>
<keyword evidence="4 10" id="KW-0540">Nuclease</keyword>
<evidence type="ECO:0000256" key="7">
    <source>
        <dbReference type="ARBA" id="ARBA00022801"/>
    </source>
</evidence>
<sequence length="631" mass="70834">MSNQISVPDPNLYVFDLVEKLQNSIKPFTFSSPKDDEELSVQVEQEEEQNKKQETADTTGKVCSYCGTIPETGEPNYLQLHYKKDYHRYNIKRKLHNLAPFSEQEFEKAIGDMDDESISGSDSDESEESDADDKQEEESEHKLTALLNKTNLADNSEDNDTDEPVTLNHTPFFMYTSKDLEDEKVYAIYKNLFDSKYVSNDYRSPEEEYKNNLSALESLNPNGTSAILMLGGGHFSGGIIKHKRLTKQKPNLSNPFADIEVVVSKTFHRYTTRRKQGGAQSTSDSQRGKANSAGSSLRRANEAALEKEIRELLDEWRGHLDNVSSIYIRANGPTNKSILVNYPNAPISGKDPRIKSVPFTTKRATASEIKRVWAELSHAKVQAKPKIVKKKAAGSRPQSATTSATNTKPQQQDPNEVHTKELTSLIKKSKIALLIAYVKKNKINVNEFQLVPASQYSNTPTLLHYAASKGAHNMIQTFLKTLKASPAVTNAAGKTPYQVAGDRATRDAFQLLRSSLGEGPHPWGSWDADAHVGRALTNDDIKERAQRESAEKAQEHAHRIQEMERQEEVRVQHRIDRNFPLTSTGRKVLSSSVAKSTSGKTSLLEMTPEERRKFEREQRALAIEARLGIKK</sequence>
<keyword evidence="6 10" id="KW-0255">Endonuclease</keyword>
<keyword evidence="7 10" id="KW-0378">Hydrolase</keyword>
<feature type="compositionally biased region" description="Basic residues" evidence="11">
    <location>
        <begin position="384"/>
        <end position="393"/>
    </location>
</feature>
<feature type="active site" evidence="10">
    <location>
        <position position="280"/>
    </location>
</feature>
<evidence type="ECO:0000256" key="3">
    <source>
        <dbReference type="ARBA" id="ARBA00022490"/>
    </source>
</evidence>
<evidence type="ECO:0000313" key="13">
    <source>
        <dbReference type="EMBL" id="CDO54687.1"/>
    </source>
</evidence>
<feature type="region of interest" description="Disordered" evidence="11">
    <location>
        <begin position="28"/>
        <end position="59"/>
    </location>
</feature>
<feature type="region of interest" description="Disordered" evidence="11">
    <location>
        <begin position="271"/>
        <end position="300"/>
    </location>
</feature>
<evidence type="ECO:0000259" key="12">
    <source>
        <dbReference type="PROSITE" id="PS52044"/>
    </source>
</evidence>
<organism evidence="13 14">
    <name type="scientific">Geotrichum candidum</name>
    <name type="common">Oospora lactis</name>
    <name type="synonym">Dipodascus geotrichum</name>
    <dbReference type="NCBI Taxonomy" id="1173061"/>
    <lineage>
        <taxon>Eukaryota</taxon>
        <taxon>Fungi</taxon>
        <taxon>Dikarya</taxon>
        <taxon>Ascomycota</taxon>
        <taxon>Saccharomycotina</taxon>
        <taxon>Dipodascomycetes</taxon>
        <taxon>Dipodascales</taxon>
        <taxon>Dipodascaceae</taxon>
        <taxon>Geotrichum</taxon>
    </lineage>
</organism>
<evidence type="ECO:0000256" key="11">
    <source>
        <dbReference type="SAM" id="MobiDB-lite"/>
    </source>
</evidence>
<keyword evidence="3 10" id="KW-0963">Cytoplasm</keyword>
<dbReference type="Gene3D" id="1.25.40.20">
    <property type="entry name" value="Ankyrin repeat-containing domain"/>
    <property type="match status" value="1"/>
</dbReference>
<dbReference type="PANTHER" id="PTHR16036">
    <property type="entry name" value="ANKYRIN REPEAT AND ZINC FINGER DOMAIN-CONTAINING PROTEIN 1"/>
    <property type="match status" value="1"/>
</dbReference>
<dbReference type="Proteomes" id="UP000242525">
    <property type="component" value="Unassembled WGS sequence"/>
</dbReference>
<dbReference type="Pfam" id="PF18826">
    <property type="entry name" value="bVLRF1"/>
    <property type="match status" value="1"/>
</dbReference>
<evidence type="ECO:0000256" key="4">
    <source>
        <dbReference type="ARBA" id="ARBA00022722"/>
    </source>
</evidence>
<comment type="caution">
    <text evidence="13">The sequence shown here is derived from an EMBL/GenBank/DDBJ whole genome shotgun (WGS) entry which is preliminary data.</text>
</comment>
<comment type="domain">
    <text evidence="10">The VLRF1 domain mediates binding to the 60S ribosomal subunit.</text>
</comment>
<dbReference type="EMBL" id="CCBN010000008">
    <property type="protein sequence ID" value="CDO54687.1"/>
    <property type="molecule type" value="Genomic_DNA"/>
</dbReference>
<reference evidence="13" key="1">
    <citation type="submission" date="2014-03" db="EMBL/GenBank/DDBJ databases">
        <authorList>
            <person name="Casaregola S."/>
        </authorList>
    </citation>
    <scope>NUCLEOTIDE SEQUENCE [LARGE SCALE GENOMIC DNA]</scope>
    <source>
        <strain evidence="13">CLIB 918</strain>
    </source>
</reference>
<evidence type="ECO:0000256" key="9">
    <source>
        <dbReference type="ARBA" id="ARBA00023054"/>
    </source>
</evidence>
<dbReference type="STRING" id="1173061.A0A0J9XB64"/>
<feature type="domain" description="VLRF1" evidence="12">
    <location>
        <begin position="221"/>
        <end position="379"/>
    </location>
</feature>
<gene>
    <name evidence="13" type="ORF">BN980_GECA08s03156g</name>
</gene>
<keyword evidence="8" id="KW-0040">ANK repeat</keyword>
<feature type="region of interest" description="Disordered" evidence="11">
    <location>
        <begin position="384"/>
        <end position="417"/>
    </location>
</feature>
<dbReference type="PANTHER" id="PTHR16036:SF2">
    <property type="entry name" value="TRNA ENDONUCLEASE ANKZF1"/>
    <property type="match status" value="1"/>
</dbReference>
<evidence type="ECO:0000313" key="14">
    <source>
        <dbReference type="Proteomes" id="UP000242525"/>
    </source>
</evidence>
<dbReference type="InterPro" id="IPR036770">
    <property type="entry name" value="Ankyrin_rpt-contain_sf"/>
</dbReference>
<feature type="region of interest" description="Disordered" evidence="11">
    <location>
        <begin position="590"/>
        <end position="611"/>
    </location>
</feature>
<comment type="subcellular location">
    <subcellularLocation>
        <location evidence="1">Cytoplasm</location>
    </subcellularLocation>
</comment>
<keyword evidence="9" id="KW-0175">Coiled coil</keyword>
<dbReference type="GO" id="GO:0004519">
    <property type="term" value="F:endonuclease activity"/>
    <property type="evidence" value="ECO:0007669"/>
    <property type="project" value="UniProtKB-KW"/>
</dbReference>
<dbReference type="PROSITE" id="PS52044">
    <property type="entry name" value="VLRF1"/>
    <property type="match status" value="1"/>
</dbReference>
<feature type="compositionally biased region" description="Polar residues" evidence="11">
    <location>
        <begin position="396"/>
        <end position="414"/>
    </location>
</feature>
<dbReference type="InterPro" id="IPR041175">
    <property type="entry name" value="VLRF1/Vms1"/>
</dbReference>
<dbReference type="GO" id="GO:0036503">
    <property type="term" value="P:ERAD pathway"/>
    <property type="evidence" value="ECO:0007669"/>
    <property type="project" value="TreeGrafter"/>
</dbReference>
<keyword evidence="5" id="KW-0677">Repeat</keyword>
<feature type="compositionally biased region" description="Acidic residues" evidence="11">
    <location>
        <begin position="35"/>
        <end position="47"/>
    </location>
</feature>
<dbReference type="SUPFAM" id="SSF48403">
    <property type="entry name" value="Ankyrin repeat"/>
    <property type="match status" value="1"/>
</dbReference>
<keyword evidence="14" id="KW-1185">Reference proteome</keyword>
<evidence type="ECO:0000256" key="5">
    <source>
        <dbReference type="ARBA" id="ARBA00022737"/>
    </source>
</evidence>
<dbReference type="InterPro" id="IPR047139">
    <property type="entry name" value="ANKZ1/VMS1"/>
</dbReference>
<feature type="compositionally biased region" description="Polar residues" evidence="11">
    <location>
        <begin position="278"/>
        <end position="295"/>
    </location>
</feature>
<accession>A0A0J9XB64</accession>
<dbReference type="AlphaFoldDB" id="A0A0J9XB64"/>